<keyword evidence="10" id="KW-0418">Kinase</keyword>
<keyword evidence="12" id="KW-0472">Membrane</keyword>
<dbReference type="GO" id="GO:0004674">
    <property type="term" value="F:protein serine/threonine kinase activity"/>
    <property type="evidence" value="ECO:0007669"/>
    <property type="project" value="UniProtKB-KW"/>
</dbReference>
<evidence type="ECO:0000256" key="10">
    <source>
        <dbReference type="ARBA" id="ARBA00022777"/>
    </source>
</evidence>
<dbReference type="SMART" id="SM00220">
    <property type="entry name" value="S_TKc"/>
    <property type="match status" value="1"/>
</dbReference>
<evidence type="ECO:0000256" key="18">
    <source>
        <dbReference type="ARBA" id="ARBA00048679"/>
    </source>
</evidence>
<accession>A0A0N4VPA0</accession>
<keyword evidence="15" id="KW-0809">Transit peptide</keyword>
<dbReference type="EC" id="2.7.11.1" evidence="5"/>
<dbReference type="GO" id="GO:0005524">
    <property type="term" value="F:ATP binding"/>
    <property type="evidence" value="ECO:0007669"/>
    <property type="project" value="UniProtKB-KW"/>
</dbReference>
<dbReference type="WBParaSite" id="EVEC_0001282801-mRNA-1">
    <property type="protein sequence ID" value="EVEC_0001282801-mRNA-1"/>
    <property type="gene ID" value="EVEC_0001282801"/>
</dbReference>
<dbReference type="PANTHER" id="PTHR22972:SF7">
    <property type="entry name" value="SERINE_THREONINE-PROTEIN KINASE PINK1, MITOCHONDRIAL"/>
    <property type="match status" value="1"/>
</dbReference>
<keyword evidence="16" id="KW-0496">Mitochondrion</keyword>
<reference evidence="20" key="1">
    <citation type="submission" date="2017-02" db="UniProtKB">
        <authorList>
            <consortium name="WormBaseParasite"/>
        </authorList>
    </citation>
    <scope>IDENTIFICATION</scope>
</reference>
<dbReference type="GO" id="GO:0005829">
    <property type="term" value="C:cytosol"/>
    <property type="evidence" value="ECO:0007669"/>
    <property type="project" value="UniProtKB-SubCell"/>
</dbReference>
<name>A0A0N4VPA0_ENTVE</name>
<dbReference type="GO" id="GO:0005743">
    <property type="term" value="C:mitochondrial inner membrane"/>
    <property type="evidence" value="ECO:0007669"/>
    <property type="project" value="UniProtKB-SubCell"/>
</dbReference>
<evidence type="ECO:0000313" key="20">
    <source>
        <dbReference type="WBParaSite" id="EVEC_0001282801-mRNA-1"/>
    </source>
</evidence>
<sequence length="508" mass="59097">LRAFFRNVGIRWLLRPFSVTDHNRIRFYGNRIDKRFRAFQWRYQQRSASELIRNLFITNPRYNSHCRFFDYPSRLDAYEIGSNIACGCHAAVYELRRTETRDPDVAFVRNTGLTMLQSQPTESFSASVQDRLLAYPLALKIMFNYDFKAPEHSLWTDMGSELVPLIQKQYSLAGRMRKLKMLPRPHPNVIKMYTAFTDRMPILPDSYSLYPEALPSLNFCELAINEPKTLFIVMKRYRMTLREYVLIMKRNYWKARVMYAQLLEAITYLYDHTISHRDLKSDNILLDFDSDEDTPHLVVCDFGCALVTGSWIVDYQDDSVDLGGNLALRAPEVSCACPGPRSFVDFRLADLWASATLGYEIFTRSNPFYSMLKSHSYMEDELPQLPKRVHYAVRLVTKDMLRRDPKQRPDPHVAANVVSFSLFRYGENIRKILDDCGLDELFVYTGLSELKTTVSATISKLKKKVEETFDDLMLLYATETMVSRRLCPGIISSAELQVWNSTLLIFNL</sequence>
<evidence type="ECO:0000256" key="2">
    <source>
        <dbReference type="ARBA" id="ARBA00004434"/>
    </source>
</evidence>
<proteinExistence type="predicted"/>
<dbReference type="GO" id="GO:0005741">
    <property type="term" value="C:mitochondrial outer membrane"/>
    <property type="evidence" value="ECO:0007669"/>
    <property type="project" value="UniProtKB-SubCell"/>
</dbReference>
<dbReference type="PROSITE" id="PS00108">
    <property type="entry name" value="PROTEIN_KINASE_ST"/>
    <property type="match status" value="1"/>
</dbReference>
<dbReference type="InterPro" id="IPR011009">
    <property type="entry name" value="Kinase-like_dom_sf"/>
</dbReference>
<dbReference type="Gene3D" id="1.10.510.10">
    <property type="entry name" value="Transferase(Phosphotransferase) domain 1"/>
    <property type="match status" value="1"/>
</dbReference>
<evidence type="ECO:0000256" key="14">
    <source>
        <dbReference type="ARBA" id="ARBA00022842"/>
    </source>
</evidence>
<comment type="catalytic activity">
    <reaction evidence="18">
        <text>L-seryl-[protein] + ATP = O-phospho-L-seryl-[protein] + ADP + H(+)</text>
        <dbReference type="Rhea" id="RHEA:17989"/>
        <dbReference type="Rhea" id="RHEA-COMP:9863"/>
        <dbReference type="Rhea" id="RHEA-COMP:11604"/>
        <dbReference type="ChEBI" id="CHEBI:15378"/>
        <dbReference type="ChEBI" id="CHEBI:29999"/>
        <dbReference type="ChEBI" id="CHEBI:30616"/>
        <dbReference type="ChEBI" id="CHEBI:83421"/>
        <dbReference type="ChEBI" id="CHEBI:456216"/>
        <dbReference type="EC" id="2.7.11.1"/>
    </reaction>
</comment>
<evidence type="ECO:0000259" key="19">
    <source>
        <dbReference type="PROSITE" id="PS50011"/>
    </source>
</evidence>
<evidence type="ECO:0000256" key="4">
    <source>
        <dbReference type="ARBA" id="ARBA00004572"/>
    </source>
</evidence>
<evidence type="ECO:0000256" key="13">
    <source>
        <dbReference type="ARBA" id="ARBA00022840"/>
    </source>
</evidence>
<dbReference type="GO" id="GO:0046872">
    <property type="term" value="F:metal ion binding"/>
    <property type="evidence" value="ECO:0007669"/>
    <property type="project" value="UniProtKB-KW"/>
</dbReference>
<dbReference type="PANTHER" id="PTHR22972">
    <property type="entry name" value="SERINE/THREONINE PROTEIN KINASE"/>
    <property type="match status" value="1"/>
</dbReference>
<dbReference type="PROSITE" id="PS50011">
    <property type="entry name" value="PROTEIN_KINASE_DOM"/>
    <property type="match status" value="1"/>
</dbReference>
<protein>
    <recommendedName>
        <fullName evidence="5">non-specific serine/threonine protein kinase</fullName>
        <ecNumber evidence="5">2.7.11.1</ecNumber>
    </recommendedName>
</protein>
<dbReference type="GO" id="GO:0000422">
    <property type="term" value="P:autophagy of mitochondrion"/>
    <property type="evidence" value="ECO:0007669"/>
    <property type="project" value="TreeGrafter"/>
</dbReference>
<evidence type="ECO:0000256" key="12">
    <source>
        <dbReference type="ARBA" id="ARBA00022792"/>
    </source>
</evidence>
<dbReference type="GO" id="GO:0042981">
    <property type="term" value="P:regulation of apoptotic process"/>
    <property type="evidence" value="ECO:0007669"/>
    <property type="project" value="TreeGrafter"/>
</dbReference>
<dbReference type="GO" id="GO:0090141">
    <property type="term" value="P:positive regulation of mitochondrial fission"/>
    <property type="evidence" value="ECO:0007669"/>
    <property type="project" value="TreeGrafter"/>
</dbReference>
<evidence type="ECO:0000256" key="15">
    <source>
        <dbReference type="ARBA" id="ARBA00022946"/>
    </source>
</evidence>
<dbReference type="AlphaFoldDB" id="A0A0N4VPA0"/>
<comment type="cofactor">
    <cofactor evidence="1">
        <name>Mg(2+)</name>
        <dbReference type="ChEBI" id="CHEBI:18420"/>
    </cofactor>
</comment>
<comment type="catalytic activity">
    <reaction evidence="17">
        <text>L-threonyl-[protein] + ATP = O-phospho-L-threonyl-[protein] + ADP + H(+)</text>
        <dbReference type="Rhea" id="RHEA:46608"/>
        <dbReference type="Rhea" id="RHEA-COMP:11060"/>
        <dbReference type="Rhea" id="RHEA-COMP:11605"/>
        <dbReference type="ChEBI" id="CHEBI:15378"/>
        <dbReference type="ChEBI" id="CHEBI:30013"/>
        <dbReference type="ChEBI" id="CHEBI:30616"/>
        <dbReference type="ChEBI" id="CHEBI:61977"/>
        <dbReference type="ChEBI" id="CHEBI:456216"/>
        <dbReference type="EC" id="2.7.11.1"/>
    </reaction>
</comment>
<evidence type="ECO:0000256" key="8">
    <source>
        <dbReference type="ARBA" id="ARBA00022723"/>
    </source>
</evidence>
<organism evidence="20">
    <name type="scientific">Enterobius vermicularis</name>
    <name type="common">Human pinworm</name>
    <dbReference type="NCBI Taxonomy" id="51028"/>
    <lineage>
        <taxon>Eukaryota</taxon>
        <taxon>Metazoa</taxon>
        <taxon>Ecdysozoa</taxon>
        <taxon>Nematoda</taxon>
        <taxon>Chromadorea</taxon>
        <taxon>Rhabditida</taxon>
        <taxon>Spirurina</taxon>
        <taxon>Oxyuridomorpha</taxon>
        <taxon>Oxyuroidea</taxon>
        <taxon>Oxyuridae</taxon>
        <taxon>Enterobius</taxon>
    </lineage>
</organism>
<keyword evidence="8" id="KW-0479">Metal-binding</keyword>
<evidence type="ECO:0000256" key="17">
    <source>
        <dbReference type="ARBA" id="ARBA00047899"/>
    </source>
</evidence>
<keyword evidence="11" id="KW-1000">Mitochondrion outer membrane</keyword>
<comment type="subcellular location">
    <subcellularLocation>
        <location evidence="3">Cytoplasm</location>
        <location evidence="3">Cytosol</location>
    </subcellularLocation>
    <subcellularLocation>
        <location evidence="2">Mitochondrion inner membrane</location>
        <topology evidence="2">Single-pass membrane protein</topology>
    </subcellularLocation>
    <subcellularLocation>
        <location evidence="4">Mitochondrion outer membrane</location>
        <topology evidence="4">Single-pass membrane protein</topology>
    </subcellularLocation>
</comment>
<keyword evidence="7" id="KW-0808">Transferase</keyword>
<keyword evidence="14" id="KW-0460">Magnesium</keyword>
<dbReference type="InterPro" id="IPR000719">
    <property type="entry name" value="Prot_kinase_dom"/>
</dbReference>
<evidence type="ECO:0000256" key="9">
    <source>
        <dbReference type="ARBA" id="ARBA00022741"/>
    </source>
</evidence>
<dbReference type="InterPro" id="IPR051511">
    <property type="entry name" value="MitoQC_Scaffold_Kinases"/>
</dbReference>
<evidence type="ECO:0000256" key="1">
    <source>
        <dbReference type="ARBA" id="ARBA00001946"/>
    </source>
</evidence>
<evidence type="ECO:0000256" key="7">
    <source>
        <dbReference type="ARBA" id="ARBA00022679"/>
    </source>
</evidence>
<keyword evidence="12" id="KW-0999">Mitochondrion inner membrane</keyword>
<keyword evidence="13" id="KW-0067">ATP-binding</keyword>
<dbReference type="Pfam" id="PF00069">
    <property type="entry name" value="Pkinase"/>
    <property type="match status" value="1"/>
</dbReference>
<evidence type="ECO:0000256" key="16">
    <source>
        <dbReference type="ARBA" id="ARBA00023128"/>
    </source>
</evidence>
<evidence type="ECO:0000256" key="6">
    <source>
        <dbReference type="ARBA" id="ARBA00022527"/>
    </source>
</evidence>
<feature type="domain" description="Protein kinase" evidence="19">
    <location>
        <begin position="78"/>
        <end position="423"/>
    </location>
</feature>
<dbReference type="SUPFAM" id="SSF56112">
    <property type="entry name" value="Protein kinase-like (PK-like)"/>
    <property type="match status" value="1"/>
</dbReference>
<dbReference type="InterPro" id="IPR008271">
    <property type="entry name" value="Ser/Thr_kinase_AS"/>
</dbReference>
<keyword evidence="9" id="KW-0547">Nucleotide-binding</keyword>
<keyword evidence="6" id="KW-0723">Serine/threonine-protein kinase</keyword>
<evidence type="ECO:0000256" key="3">
    <source>
        <dbReference type="ARBA" id="ARBA00004514"/>
    </source>
</evidence>
<evidence type="ECO:0000256" key="11">
    <source>
        <dbReference type="ARBA" id="ARBA00022787"/>
    </source>
</evidence>
<evidence type="ECO:0000256" key="5">
    <source>
        <dbReference type="ARBA" id="ARBA00012513"/>
    </source>
</evidence>